<protein>
    <submittedName>
        <fullName evidence="2">Uncharacterized protein</fullName>
    </submittedName>
</protein>
<evidence type="ECO:0000313" key="3">
    <source>
        <dbReference type="Proteomes" id="UP000006334"/>
    </source>
</evidence>
<dbReference type="EMBL" id="BAEN01000035">
    <property type="protein sequence ID" value="GAC14197.1"/>
    <property type="molecule type" value="Genomic_DNA"/>
</dbReference>
<proteinExistence type="predicted"/>
<name>K6Y7K5_9ALTE</name>
<gene>
    <name evidence="2" type="ORF">GLIP_1563</name>
</gene>
<comment type="caution">
    <text evidence="2">The sequence shown here is derived from an EMBL/GenBank/DDBJ whole genome shotgun (WGS) entry which is preliminary data.</text>
</comment>
<sequence length="99" mass="10410">MKSQIKLLLLAGVASLSVSTVANANISTSIESVCLTASNQQTPAELKQVAATQGNSTLLAQHFNVMACNGKLMLEDTKLEQADSLLPKSQDNQLVGLPN</sequence>
<keyword evidence="1" id="KW-0732">Signal</keyword>
<accession>K6Y7K5</accession>
<dbReference type="Proteomes" id="UP000006334">
    <property type="component" value="Unassembled WGS sequence"/>
</dbReference>
<evidence type="ECO:0000313" key="2">
    <source>
        <dbReference type="EMBL" id="GAC14197.1"/>
    </source>
</evidence>
<dbReference type="RefSeq" id="WP_008844013.1">
    <property type="nucleotide sequence ID" value="NZ_BAEN01000035.1"/>
</dbReference>
<organism evidence="2 3">
    <name type="scientific">Aliiglaciecola lipolytica E3</name>
    <dbReference type="NCBI Taxonomy" id="1127673"/>
    <lineage>
        <taxon>Bacteria</taxon>
        <taxon>Pseudomonadati</taxon>
        <taxon>Pseudomonadota</taxon>
        <taxon>Gammaproteobacteria</taxon>
        <taxon>Alteromonadales</taxon>
        <taxon>Alteromonadaceae</taxon>
        <taxon>Aliiglaciecola</taxon>
    </lineage>
</organism>
<feature type="chain" id="PRO_5003899825" evidence="1">
    <location>
        <begin position="25"/>
        <end position="99"/>
    </location>
</feature>
<evidence type="ECO:0000256" key="1">
    <source>
        <dbReference type="SAM" id="SignalP"/>
    </source>
</evidence>
<dbReference type="AlphaFoldDB" id="K6Y7K5"/>
<keyword evidence="3" id="KW-1185">Reference proteome</keyword>
<feature type="signal peptide" evidence="1">
    <location>
        <begin position="1"/>
        <end position="24"/>
    </location>
</feature>
<reference evidence="2 3" key="1">
    <citation type="journal article" date="2017" name="Antonie Van Leeuwenhoek">
        <title>Rhizobium rhizosphaerae sp. nov., a novel species isolated from rice rhizosphere.</title>
        <authorList>
            <person name="Zhao J.J."/>
            <person name="Zhang J."/>
            <person name="Zhang R.J."/>
            <person name="Zhang C.W."/>
            <person name="Yin H.Q."/>
            <person name="Zhang X.X."/>
        </authorList>
    </citation>
    <scope>NUCLEOTIDE SEQUENCE [LARGE SCALE GENOMIC DNA]</scope>
    <source>
        <strain evidence="2 3">E3</strain>
    </source>
</reference>